<accession>A0A177DCN6</accession>
<organism evidence="2 3">
    <name type="scientific">Alternaria alternata</name>
    <name type="common">Alternaria rot fungus</name>
    <name type="synonym">Torula alternata</name>
    <dbReference type="NCBI Taxonomy" id="5599"/>
    <lineage>
        <taxon>Eukaryota</taxon>
        <taxon>Fungi</taxon>
        <taxon>Dikarya</taxon>
        <taxon>Ascomycota</taxon>
        <taxon>Pezizomycotina</taxon>
        <taxon>Dothideomycetes</taxon>
        <taxon>Pleosporomycetidae</taxon>
        <taxon>Pleosporales</taxon>
        <taxon>Pleosporineae</taxon>
        <taxon>Pleosporaceae</taxon>
        <taxon>Alternaria</taxon>
        <taxon>Alternaria sect. Alternaria</taxon>
        <taxon>Alternaria alternata complex</taxon>
    </lineage>
</organism>
<proteinExistence type="predicted"/>
<sequence>MTLWAAMNERNLSSLTCVFMLLINFLPPCACGICPAVCDFFVARRGNFYPALVISLYIPHHNNLRGNVLQVALASIEFMLVDGLVTFCLRLIYRRDYWGLVPQCHHLDSSVYPLHPQLCHDCVHKLPVQLHPNGVNG</sequence>
<protein>
    <submittedName>
        <fullName evidence="2">Uncharacterized protein</fullName>
    </submittedName>
</protein>
<dbReference type="RefSeq" id="XP_018382687.1">
    <property type="nucleotide sequence ID" value="XM_018531036.1"/>
</dbReference>
<dbReference type="AlphaFoldDB" id="A0A177DCN6"/>
<evidence type="ECO:0000313" key="2">
    <source>
        <dbReference type="EMBL" id="OAG17266.1"/>
    </source>
</evidence>
<evidence type="ECO:0000256" key="1">
    <source>
        <dbReference type="SAM" id="SignalP"/>
    </source>
</evidence>
<keyword evidence="1" id="KW-0732">Signal</keyword>
<name>A0A177DCN6_ALTAL</name>
<reference evidence="2 3" key="1">
    <citation type="submission" date="2016-05" db="EMBL/GenBank/DDBJ databases">
        <title>Comparative analysis of secretome profiles of manganese(II)-oxidizing ascomycete fungi.</title>
        <authorList>
            <consortium name="DOE Joint Genome Institute"/>
            <person name="Zeiner C.A."/>
            <person name="Purvine S.O."/>
            <person name="Zink E.M."/>
            <person name="Wu S."/>
            <person name="Pasa-Tolic L."/>
            <person name="Chaput D.L."/>
            <person name="Haridas S."/>
            <person name="Grigoriev I.V."/>
            <person name="Santelli C.M."/>
            <person name="Hansel C.M."/>
        </authorList>
    </citation>
    <scope>NUCLEOTIDE SEQUENCE [LARGE SCALE GENOMIC DNA]</scope>
    <source>
        <strain evidence="2 3">SRC1lrK2f</strain>
    </source>
</reference>
<evidence type="ECO:0000313" key="3">
    <source>
        <dbReference type="Proteomes" id="UP000077248"/>
    </source>
</evidence>
<dbReference type="KEGG" id="aalt:CC77DRAFT_285110"/>
<keyword evidence="3" id="KW-1185">Reference proteome</keyword>
<gene>
    <name evidence="2" type="ORF">CC77DRAFT_285110</name>
</gene>
<dbReference type="Proteomes" id="UP000077248">
    <property type="component" value="Unassembled WGS sequence"/>
</dbReference>
<dbReference type="VEuPathDB" id="FungiDB:CC77DRAFT_285110"/>
<dbReference type="EMBL" id="KV441487">
    <property type="protein sequence ID" value="OAG17266.1"/>
    <property type="molecule type" value="Genomic_DNA"/>
</dbReference>
<feature type="signal peptide" evidence="1">
    <location>
        <begin position="1"/>
        <end position="32"/>
    </location>
</feature>
<feature type="chain" id="PRO_5036478548" evidence="1">
    <location>
        <begin position="33"/>
        <end position="137"/>
    </location>
</feature>
<dbReference type="GeneID" id="29116630"/>